<sequence length="348" mass="39256">MSKEIVAIAPGQIVLRRYEEKLPELNQVCIRSELSAEKHGTTVTFYKGLTSHSQKTWDDELELFLPQKGGTSIFPLHLGNITVGTVTKVGKEVARFKVGDRVWGYLPIRKNHSIEEDRVYLVPPGLRDEQIVCIDPAVVALMSVREARFSLGDKVAVFGLGAIGLLIVQMAKLSGATFIVGIDPVSSRRKLAKKYGADLIIDPTASDAGLEIKLATEKKGVDIAIEVSGSYKALHQAIRGVRYGGRIVPVSFYHGEAKDLNLGEEWHLNRYTMVSGIRVESEPYRDHPRWDRQRIYKTVIELFQKKNLRINDLLHIVDFGDVLEAYRTIDEHPDRWIKLAVKYRRGEK</sequence>
<dbReference type="Proteomes" id="UP000316360">
    <property type="component" value="Unassembled WGS sequence"/>
</dbReference>
<dbReference type="InterPro" id="IPR011032">
    <property type="entry name" value="GroES-like_sf"/>
</dbReference>
<feature type="domain" description="Enoyl reductase (ER)" evidence="6">
    <location>
        <begin position="40"/>
        <end position="341"/>
    </location>
</feature>
<evidence type="ECO:0000256" key="4">
    <source>
        <dbReference type="ARBA" id="ARBA00022833"/>
    </source>
</evidence>
<name>A0A523RWA7_UNCAE</name>
<dbReference type="AlphaFoldDB" id="A0A523RWA7"/>
<dbReference type="GO" id="GO:0046872">
    <property type="term" value="F:metal ion binding"/>
    <property type="evidence" value="ECO:0007669"/>
    <property type="project" value="UniProtKB-KW"/>
</dbReference>
<dbReference type="SUPFAM" id="SSF51735">
    <property type="entry name" value="NAD(P)-binding Rossmann-fold domains"/>
    <property type="match status" value="1"/>
</dbReference>
<dbReference type="SMART" id="SM00829">
    <property type="entry name" value="PKS_ER"/>
    <property type="match status" value="1"/>
</dbReference>
<dbReference type="Gene3D" id="3.90.180.10">
    <property type="entry name" value="Medium-chain alcohol dehydrogenases, catalytic domain"/>
    <property type="match status" value="2"/>
</dbReference>
<evidence type="ECO:0000313" key="8">
    <source>
        <dbReference type="Proteomes" id="UP000316360"/>
    </source>
</evidence>
<dbReference type="GO" id="GO:0016491">
    <property type="term" value="F:oxidoreductase activity"/>
    <property type="evidence" value="ECO:0007669"/>
    <property type="project" value="UniProtKB-KW"/>
</dbReference>
<proteinExistence type="inferred from homology"/>
<dbReference type="CDD" id="cd08255">
    <property type="entry name" value="2-desacetyl-2-hydroxyethyl_bacteriochlorophyllide_like"/>
    <property type="match status" value="1"/>
</dbReference>
<evidence type="ECO:0000256" key="1">
    <source>
        <dbReference type="ARBA" id="ARBA00001947"/>
    </source>
</evidence>
<evidence type="ECO:0000313" key="7">
    <source>
        <dbReference type="EMBL" id="TET09919.1"/>
    </source>
</evidence>
<dbReference type="InterPro" id="IPR020843">
    <property type="entry name" value="ER"/>
</dbReference>
<keyword evidence="4" id="KW-0862">Zinc</keyword>
<accession>A0A523RWA7</accession>
<evidence type="ECO:0000256" key="5">
    <source>
        <dbReference type="ARBA" id="ARBA00023002"/>
    </source>
</evidence>
<dbReference type="SUPFAM" id="SSF50129">
    <property type="entry name" value="GroES-like"/>
    <property type="match status" value="1"/>
</dbReference>
<dbReference type="InterPro" id="IPR013154">
    <property type="entry name" value="ADH-like_N"/>
</dbReference>
<gene>
    <name evidence="7" type="ORF">E3J84_04600</name>
</gene>
<dbReference type="Pfam" id="PF08240">
    <property type="entry name" value="ADH_N"/>
    <property type="match status" value="1"/>
</dbReference>
<dbReference type="PANTHER" id="PTHR43350:SF19">
    <property type="entry name" value="D-GULOSIDE 3-DEHYDROGENASE"/>
    <property type="match status" value="1"/>
</dbReference>
<dbReference type="InterPro" id="IPR013149">
    <property type="entry name" value="ADH-like_C"/>
</dbReference>
<evidence type="ECO:0000259" key="6">
    <source>
        <dbReference type="SMART" id="SM00829"/>
    </source>
</evidence>
<dbReference type="InterPro" id="IPR036291">
    <property type="entry name" value="NAD(P)-bd_dom_sf"/>
</dbReference>
<comment type="cofactor">
    <cofactor evidence="1">
        <name>Zn(2+)</name>
        <dbReference type="ChEBI" id="CHEBI:29105"/>
    </cofactor>
</comment>
<dbReference type="PANTHER" id="PTHR43350">
    <property type="entry name" value="NAD-DEPENDENT ALCOHOL DEHYDROGENASE"/>
    <property type="match status" value="1"/>
</dbReference>
<dbReference type="Pfam" id="PF00107">
    <property type="entry name" value="ADH_zinc_N"/>
    <property type="match status" value="1"/>
</dbReference>
<dbReference type="Gene3D" id="3.40.50.720">
    <property type="entry name" value="NAD(P)-binding Rossmann-like Domain"/>
    <property type="match status" value="1"/>
</dbReference>
<reference evidence="7 8" key="1">
    <citation type="submission" date="2019-03" db="EMBL/GenBank/DDBJ databases">
        <title>Metabolic potential of uncultured bacteria and archaea associated with petroleum seepage in deep-sea sediments.</title>
        <authorList>
            <person name="Dong X."/>
            <person name="Hubert C."/>
        </authorList>
    </citation>
    <scope>NUCLEOTIDE SEQUENCE [LARGE SCALE GENOMIC DNA]</scope>
    <source>
        <strain evidence="7">E44_bin7</strain>
    </source>
</reference>
<comment type="caution">
    <text evidence="7">The sequence shown here is derived from an EMBL/GenBank/DDBJ whole genome shotgun (WGS) entry which is preliminary data.</text>
</comment>
<dbReference type="EMBL" id="SOKJ01000253">
    <property type="protein sequence ID" value="TET09919.1"/>
    <property type="molecule type" value="Genomic_DNA"/>
</dbReference>
<evidence type="ECO:0000256" key="2">
    <source>
        <dbReference type="ARBA" id="ARBA00008072"/>
    </source>
</evidence>
<protein>
    <submittedName>
        <fullName evidence="7">Zinc-binding alcohol dehydrogenase</fullName>
    </submittedName>
</protein>
<comment type="similarity">
    <text evidence="2">Belongs to the zinc-containing alcohol dehydrogenase family.</text>
</comment>
<keyword evidence="3" id="KW-0479">Metal-binding</keyword>
<evidence type="ECO:0000256" key="3">
    <source>
        <dbReference type="ARBA" id="ARBA00022723"/>
    </source>
</evidence>
<organism evidence="7 8">
    <name type="scientific">Aerophobetes bacterium</name>
    <dbReference type="NCBI Taxonomy" id="2030807"/>
    <lineage>
        <taxon>Bacteria</taxon>
        <taxon>Candidatus Aerophobota</taxon>
    </lineage>
</organism>
<keyword evidence="5" id="KW-0560">Oxidoreductase</keyword>